<feature type="transmembrane region" description="Helical" evidence="1">
    <location>
        <begin position="45"/>
        <end position="69"/>
    </location>
</feature>
<reference evidence="2 3" key="1">
    <citation type="journal article" date="2015" name="Genome Biol.">
        <title>Comparative genomics of Steinernema reveals deeply conserved gene regulatory networks.</title>
        <authorList>
            <person name="Dillman A.R."/>
            <person name="Macchietto M."/>
            <person name="Porter C.F."/>
            <person name="Rogers A."/>
            <person name="Williams B."/>
            <person name="Antoshechkin I."/>
            <person name="Lee M.M."/>
            <person name="Goodwin Z."/>
            <person name="Lu X."/>
            <person name="Lewis E.E."/>
            <person name="Goodrich-Blair H."/>
            <person name="Stock S.P."/>
            <person name="Adams B.J."/>
            <person name="Sternberg P.W."/>
            <person name="Mortazavi A."/>
        </authorList>
    </citation>
    <scope>NUCLEOTIDE SEQUENCE [LARGE SCALE GENOMIC DNA]</scope>
    <source>
        <strain evidence="2 3">ALL</strain>
    </source>
</reference>
<dbReference type="EMBL" id="AZBU02000015">
    <property type="protein sequence ID" value="TKR57565.1"/>
    <property type="molecule type" value="Genomic_DNA"/>
</dbReference>
<keyword evidence="1" id="KW-1133">Transmembrane helix</keyword>
<evidence type="ECO:0000313" key="3">
    <source>
        <dbReference type="Proteomes" id="UP000298663"/>
    </source>
</evidence>
<name>A0A4V6XVJ6_STECR</name>
<accession>A0A4V6XVJ6</accession>
<dbReference type="OrthoDB" id="10532315at2759"/>
<keyword evidence="1" id="KW-0812">Transmembrane</keyword>
<gene>
    <name evidence="2" type="ORF">L596_030810</name>
</gene>
<keyword evidence="3" id="KW-1185">Reference proteome</keyword>
<sequence length="209" mass="23537">MNNESDEDVGNFSFMIPYALITNLNGTIDQYRSLSFENVFETYPWLFWALVVALATVALALLVATICWLSKNKKKVIRRGSTDVADLYGDGLNEMELAGRKALKCLAKKMRKSGCCSKSRTRRQARDVPPIEETVSEKEEAYRFPDDQQLHYAVPPQAVNINTADLKFDHFGGEVTHIVGVPVTRVGPLERRPLPDIAIDDDEFENVNL</sequence>
<protein>
    <submittedName>
        <fullName evidence="2">Uncharacterized protein</fullName>
    </submittedName>
</protein>
<dbReference type="AlphaFoldDB" id="A0A4V6XVJ6"/>
<reference evidence="2 3" key="2">
    <citation type="journal article" date="2019" name="G3 (Bethesda)">
        <title>Hybrid Assembly of the Genome of the Entomopathogenic Nematode Steinernema carpocapsae Identifies the X-Chromosome.</title>
        <authorList>
            <person name="Serra L."/>
            <person name="Macchietto M."/>
            <person name="Macias-Munoz A."/>
            <person name="McGill C.J."/>
            <person name="Rodriguez I.M."/>
            <person name="Rodriguez B."/>
            <person name="Murad R."/>
            <person name="Mortazavi A."/>
        </authorList>
    </citation>
    <scope>NUCLEOTIDE SEQUENCE [LARGE SCALE GENOMIC DNA]</scope>
    <source>
        <strain evidence="2 3">ALL</strain>
    </source>
</reference>
<keyword evidence="1" id="KW-0472">Membrane</keyword>
<evidence type="ECO:0000256" key="1">
    <source>
        <dbReference type="SAM" id="Phobius"/>
    </source>
</evidence>
<dbReference type="Proteomes" id="UP000298663">
    <property type="component" value="Unassembled WGS sequence"/>
</dbReference>
<organism evidence="2 3">
    <name type="scientific">Steinernema carpocapsae</name>
    <name type="common">Entomopathogenic nematode</name>
    <dbReference type="NCBI Taxonomy" id="34508"/>
    <lineage>
        <taxon>Eukaryota</taxon>
        <taxon>Metazoa</taxon>
        <taxon>Ecdysozoa</taxon>
        <taxon>Nematoda</taxon>
        <taxon>Chromadorea</taxon>
        <taxon>Rhabditida</taxon>
        <taxon>Tylenchina</taxon>
        <taxon>Panagrolaimomorpha</taxon>
        <taxon>Strongyloidoidea</taxon>
        <taxon>Steinernematidae</taxon>
        <taxon>Steinernema</taxon>
    </lineage>
</organism>
<comment type="caution">
    <text evidence="2">The sequence shown here is derived from an EMBL/GenBank/DDBJ whole genome shotgun (WGS) entry which is preliminary data.</text>
</comment>
<proteinExistence type="predicted"/>
<evidence type="ECO:0000313" key="2">
    <source>
        <dbReference type="EMBL" id="TKR57565.1"/>
    </source>
</evidence>